<dbReference type="Gene3D" id="1.50.10.20">
    <property type="match status" value="1"/>
</dbReference>
<reference evidence="2" key="1">
    <citation type="submission" date="2020-03" db="EMBL/GenBank/DDBJ databases">
        <authorList>
            <person name="Weist P."/>
        </authorList>
    </citation>
    <scope>NUCLEOTIDE SEQUENCE</scope>
</reference>
<dbReference type="GO" id="GO:0005615">
    <property type="term" value="C:extracellular space"/>
    <property type="evidence" value="ECO:0007669"/>
    <property type="project" value="InterPro"/>
</dbReference>
<feature type="domain" description="Alpha-macroglobulin-like TED" evidence="1">
    <location>
        <begin position="173"/>
        <end position="216"/>
    </location>
</feature>
<protein>
    <recommendedName>
        <fullName evidence="1">Alpha-macroglobulin-like TED domain-containing protein</fullName>
    </recommendedName>
</protein>
<keyword evidence="3" id="KW-1185">Reference proteome</keyword>
<gene>
    <name evidence="2" type="ORF">PLEPLA_LOCUS29997</name>
</gene>
<dbReference type="InterPro" id="IPR011626">
    <property type="entry name" value="Alpha-macroglobulin_TED"/>
</dbReference>
<dbReference type="InterPro" id="IPR008930">
    <property type="entry name" value="Terpenoid_cyclase/PrenylTrfase"/>
</dbReference>
<evidence type="ECO:0000259" key="1">
    <source>
        <dbReference type="Pfam" id="PF07678"/>
    </source>
</evidence>
<dbReference type="AlphaFoldDB" id="A0A9N7V3E1"/>
<accession>A0A9N7V3E1</accession>
<dbReference type="InterPro" id="IPR050473">
    <property type="entry name" value="A2M/Complement_sys"/>
</dbReference>
<dbReference type="PANTHER" id="PTHR11412:SF81">
    <property type="entry name" value="COMPLEMENT C3"/>
    <property type="match status" value="1"/>
</dbReference>
<organism evidence="2 3">
    <name type="scientific">Pleuronectes platessa</name>
    <name type="common">European plaice</name>
    <dbReference type="NCBI Taxonomy" id="8262"/>
    <lineage>
        <taxon>Eukaryota</taxon>
        <taxon>Metazoa</taxon>
        <taxon>Chordata</taxon>
        <taxon>Craniata</taxon>
        <taxon>Vertebrata</taxon>
        <taxon>Euteleostomi</taxon>
        <taxon>Actinopterygii</taxon>
        <taxon>Neopterygii</taxon>
        <taxon>Teleostei</taxon>
        <taxon>Neoteleostei</taxon>
        <taxon>Acanthomorphata</taxon>
        <taxon>Carangaria</taxon>
        <taxon>Pleuronectiformes</taxon>
        <taxon>Pleuronectoidei</taxon>
        <taxon>Pleuronectidae</taxon>
        <taxon>Pleuronectes</taxon>
    </lineage>
</organism>
<dbReference type="Pfam" id="PF07678">
    <property type="entry name" value="TED_complement"/>
    <property type="match status" value="2"/>
</dbReference>
<name>A0A9N7V3E1_PLEPL</name>
<dbReference type="Proteomes" id="UP001153269">
    <property type="component" value="Unassembled WGS sequence"/>
</dbReference>
<comment type="caution">
    <text evidence="2">The sequence shown here is derived from an EMBL/GenBank/DDBJ whole genome shotgun (WGS) entry which is preliminary data.</text>
</comment>
<dbReference type="SUPFAM" id="SSF48239">
    <property type="entry name" value="Terpenoid cyclases/Protein prenyltransferases"/>
    <property type="match status" value="1"/>
</dbReference>
<evidence type="ECO:0000313" key="3">
    <source>
        <dbReference type="Proteomes" id="UP001153269"/>
    </source>
</evidence>
<sequence>YNNELHFRKHDGSFAVYVDHQSSSWLTAYVTKVFAMASSLVAVESYVICDAVKFLILNAQQPDGVFREVGRVYSGEMIGDVLGYDSDASMTAFILIAMQESRTICAATVSSLPGSVDKAVQFLERRLASLTNPYAVAMTSYALANEGKLNREVLFKFASPELSHWPVVNGHIYTLEATAYALLALVKVGAFEEARPIVRWFNQQQKVGGGFGSTQDYLSWIITGLSTIVCPGDRGHSPLSRPKRGTVGQESLLNWPCGGIHTMSRKTSSHDHTSRRLGLHRLIKALATQKSLPFYPALKTSPGPFGASQLI</sequence>
<dbReference type="PANTHER" id="PTHR11412">
    <property type="entry name" value="MACROGLOBULIN / COMPLEMENT"/>
    <property type="match status" value="1"/>
</dbReference>
<feature type="domain" description="Alpha-macroglobulin-like TED" evidence="1">
    <location>
        <begin position="1"/>
        <end position="148"/>
    </location>
</feature>
<feature type="non-terminal residue" evidence="2">
    <location>
        <position position="1"/>
    </location>
</feature>
<proteinExistence type="predicted"/>
<evidence type="ECO:0000313" key="2">
    <source>
        <dbReference type="EMBL" id="CAB1442325.1"/>
    </source>
</evidence>
<dbReference type="EMBL" id="CADEAL010002823">
    <property type="protein sequence ID" value="CAB1442325.1"/>
    <property type="molecule type" value="Genomic_DNA"/>
</dbReference>